<gene>
    <name evidence="2" type="ORF">ACFPIJ_28295</name>
</gene>
<keyword evidence="3" id="KW-1185">Reference proteome</keyword>
<dbReference type="EMBL" id="JBHSIU010000037">
    <property type="protein sequence ID" value="MFC5001726.1"/>
    <property type="molecule type" value="Genomic_DNA"/>
</dbReference>
<dbReference type="Proteomes" id="UP001595912">
    <property type="component" value="Unassembled WGS sequence"/>
</dbReference>
<proteinExistence type="predicted"/>
<evidence type="ECO:0000313" key="3">
    <source>
        <dbReference type="Proteomes" id="UP001595912"/>
    </source>
</evidence>
<evidence type="ECO:0000313" key="2">
    <source>
        <dbReference type="EMBL" id="MFC5001726.1"/>
    </source>
</evidence>
<evidence type="ECO:0000256" key="1">
    <source>
        <dbReference type="SAM" id="MobiDB-lite"/>
    </source>
</evidence>
<sequence length="78" mass="8229">MHGRAELVDVQLRHVGVAEARQDGADVAGERRVRADDEDVLGAQPVAVVEQQPRHAVQGDGGLPGAGAALDDEQLVQR</sequence>
<reference evidence="3" key="1">
    <citation type="journal article" date="2019" name="Int. J. Syst. Evol. Microbiol.">
        <title>The Global Catalogue of Microorganisms (GCM) 10K type strain sequencing project: providing services to taxonomists for standard genome sequencing and annotation.</title>
        <authorList>
            <consortium name="The Broad Institute Genomics Platform"/>
            <consortium name="The Broad Institute Genome Sequencing Center for Infectious Disease"/>
            <person name="Wu L."/>
            <person name="Ma J."/>
        </authorList>
    </citation>
    <scope>NUCLEOTIDE SEQUENCE [LARGE SCALE GENOMIC DNA]</scope>
    <source>
        <strain evidence="3">CGMCC 4.7152</strain>
    </source>
</reference>
<dbReference type="RefSeq" id="WP_380119088.1">
    <property type="nucleotide sequence ID" value="NZ_JBHSIU010000037.1"/>
</dbReference>
<protein>
    <submittedName>
        <fullName evidence="2">Uncharacterized protein</fullName>
    </submittedName>
</protein>
<accession>A0ABV9W404</accession>
<name>A0ABV9W404_9ACTN</name>
<comment type="caution">
    <text evidence="2">The sequence shown here is derived from an EMBL/GenBank/DDBJ whole genome shotgun (WGS) entry which is preliminary data.</text>
</comment>
<organism evidence="2 3">
    <name type="scientific">Dactylosporangium cerinum</name>
    <dbReference type="NCBI Taxonomy" id="1434730"/>
    <lineage>
        <taxon>Bacteria</taxon>
        <taxon>Bacillati</taxon>
        <taxon>Actinomycetota</taxon>
        <taxon>Actinomycetes</taxon>
        <taxon>Micromonosporales</taxon>
        <taxon>Micromonosporaceae</taxon>
        <taxon>Dactylosporangium</taxon>
    </lineage>
</organism>
<feature type="region of interest" description="Disordered" evidence="1">
    <location>
        <begin position="52"/>
        <end position="78"/>
    </location>
</feature>